<feature type="region of interest" description="Disordered" evidence="1">
    <location>
        <begin position="307"/>
        <end position="330"/>
    </location>
</feature>
<dbReference type="EMBL" id="CADCXU010016540">
    <property type="protein sequence ID" value="CAB0005533.1"/>
    <property type="molecule type" value="Genomic_DNA"/>
</dbReference>
<evidence type="ECO:0000313" key="3">
    <source>
        <dbReference type="Proteomes" id="UP000479000"/>
    </source>
</evidence>
<feature type="region of interest" description="Disordered" evidence="1">
    <location>
        <begin position="268"/>
        <end position="289"/>
    </location>
</feature>
<accession>A0A6H5GQ35</accession>
<dbReference type="OrthoDB" id="6605882at2759"/>
<reference evidence="2 3" key="1">
    <citation type="submission" date="2020-02" db="EMBL/GenBank/DDBJ databases">
        <authorList>
            <person name="Ferguson B K."/>
        </authorList>
    </citation>
    <scope>NUCLEOTIDE SEQUENCE [LARGE SCALE GENOMIC DNA]</scope>
</reference>
<protein>
    <submittedName>
        <fullName evidence="2">Uncharacterized protein</fullName>
    </submittedName>
</protein>
<sequence length="376" mass="41749">MGEQIEVMQTTLELANIAQFALVARLPNKCLILLQETGIPILRGAGSHTIFCAKPEADKLIARNWWYANHVAIKRLVLKKKGPCLVSRRNKGLPRMSLSRHVLQLDVKMRTMRLSSFLAILDRVHRLWWCSANRPSCGVFPGSPNTEHDPSSSSSPARGDEVERSLELLDRVLSEFDDLENGNVGLEDDGYMSMNGRRQFKQEFPPPPAEEAQRIISTLLPRWPKTRHRRPFGWQNGSSYRGGAACSEAAPDAGTEWRLPPRTVATVGTERHREVRRQDDHPTGGSHPVPINHQLAAVVEAAADGNFSDDSLEDVPPPPPPPSLASVGAAAVPVKRSSIAWEVPLDDDEALYTPGSTKVIGRRRRRSTDRSSMFTM</sequence>
<keyword evidence="3" id="KW-1185">Reference proteome</keyword>
<evidence type="ECO:0000256" key="1">
    <source>
        <dbReference type="SAM" id="MobiDB-lite"/>
    </source>
</evidence>
<dbReference type="Proteomes" id="UP000479000">
    <property type="component" value="Unassembled WGS sequence"/>
</dbReference>
<feature type="compositionally biased region" description="Basic and acidic residues" evidence="1">
    <location>
        <begin position="269"/>
        <end position="282"/>
    </location>
</feature>
<gene>
    <name evidence="2" type="ORF">NTEN_LOCUS11010</name>
</gene>
<organism evidence="2 3">
    <name type="scientific">Nesidiocoris tenuis</name>
    <dbReference type="NCBI Taxonomy" id="355587"/>
    <lineage>
        <taxon>Eukaryota</taxon>
        <taxon>Metazoa</taxon>
        <taxon>Ecdysozoa</taxon>
        <taxon>Arthropoda</taxon>
        <taxon>Hexapoda</taxon>
        <taxon>Insecta</taxon>
        <taxon>Pterygota</taxon>
        <taxon>Neoptera</taxon>
        <taxon>Paraneoptera</taxon>
        <taxon>Hemiptera</taxon>
        <taxon>Heteroptera</taxon>
        <taxon>Panheteroptera</taxon>
        <taxon>Cimicomorpha</taxon>
        <taxon>Miridae</taxon>
        <taxon>Dicyphina</taxon>
        <taxon>Nesidiocoris</taxon>
    </lineage>
</organism>
<dbReference type="AlphaFoldDB" id="A0A6H5GQ35"/>
<evidence type="ECO:0000313" key="2">
    <source>
        <dbReference type="EMBL" id="CAB0005533.1"/>
    </source>
</evidence>
<feature type="region of interest" description="Disordered" evidence="1">
    <location>
        <begin position="227"/>
        <end position="256"/>
    </location>
</feature>
<proteinExistence type="predicted"/>
<feature type="region of interest" description="Disordered" evidence="1">
    <location>
        <begin position="141"/>
        <end position="161"/>
    </location>
</feature>
<name>A0A6H5GQ35_9HEMI</name>